<protein>
    <submittedName>
        <fullName evidence="9">Ca2+-binding RTX toxin-like protein</fullName>
    </submittedName>
</protein>
<dbReference type="GO" id="GO:0016020">
    <property type="term" value="C:membrane"/>
    <property type="evidence" value="ECO:0007669"/>
    <property type="project" value="UniProtKB-SubCell"/>
</dbReference>
<dbReference type="PANTHER" id="PTHR38340">
    <property type="entry name" value="S-LAYER PROTEIN"/>
    <property type="match status" value="1"/>
</dbReference>
<evidence type="ECO:0000256" key="1">
    <source>
        <dbReference type="ARBA" id="ARBA00004370"/>
    </source>
</evidence>
<dbReference type="AlphaFoldDB" id="A0A285CW28"/>
<dbReference type="EMBL" id="OAOQ01000008">
    <property type="protein sequence ID" value="SNX71143.1"/>
    <property type="molecule type" value="Genomic_DNA"/>
</dbReference>
<dbReference type="InterPro" id="IPR001343">
    <property type="entry name" value="Hemolysn_Ca-bd"/>
</dbReference>
<dbReference type="PANTHER" id="PTHR38340:SF1">
    <property type="entry name" value="S-LAYER PROTEIN"/>
    <property type="match status" value="1"/>
</dbReference>
<evidence type="ECO:0000256" key="4">
    <source>
        <dbReference type="ARBA" id="ARBA00022656"/>
    </source>
</evidence>
<evidence type="ECO:0000256" key="5">
    <source>
        <dbReference type="ARBA" id="ARBA00022737"/>
    </source>
</evidence>
<dbReference type="InterPro" id="IPR036844">
    <property type="entry name" value="Hint_dom_sf"/>
</dbReference>
<dbReference type="Pfam" id="PF00353">
    <property type="entry name" value="HemolysinCabind"/>
    <property type="match status" value="10"/>
</dbReference>
<keyword evidence="4" id="KW-0800">Toxin</keyword>
<reference evidence="10" key="1">
    <citation type="submission" date="2017-08" db="EMBL/GenBank/DDBJ databases">
        <authorList>
            <person name="Varghese N."/>
            <person name="Submissions S."/>
        </authorList>
    </citation>
    <scope>NUCLEOTIDE SEQUENCE [LARGE SCALE GENOMIC DNA]</scope>
    <source>
        <strain evidence="10">JA234</strain>
    </source>
</reference>
<keyword evidence="7" id="KW-0472">Membrane</keyword>
<dbReference type="GO" id="GO:0090729">
    <property type="term" value="F:toxin activity"/>
    <property type="evidence" value="ECO:0007669"/>
    <property type="project" value="UniProtKB-KW"/>
</dbReference>
<organism evidence="9 10">
    <name type="scientific">Cereibacter ovatus</name>
    <dbReference type="NCBI Taxonomy" id="439529"/>
    <lineage>
        <taxon>Bacteria</taxon>
        <taxon>Pseudomonadati</taxon>
        <taxon>Pseudomonadota</taxon>
        <taxon>Alphaproteobacteria</taxon>
        <taxon>Rhodobacterales</taxon>
        <taxon>Paracoccaceae</taxon>
        <taxon>Cereibacter</taxon>
    </lineage>
</organism>
<dbReference type="PRINTS" id="PR00313">
    <property type="entry name" value="CABNDNGRPT"/>
</dbReference>
<dbReference type="GO" id="GO:0005576">
    <property type="term" value="C:extracellular region"/>
    <property type="evidence" value="ECO:0007669"/>
    <property type="project" value="UniProtKB-SubCell"/>
</dbReference>
<evidence type="ECO:0000256" key="7">
    <source>
        <dbReference type="ARBA" id="ARBA00023136"/>
    </source>
</evidence>
<keyword evidence="6" id="KW-0843">Virulence</keyword>
<dbReference type="OrthoDB" id="6305173at2"/>
<dbReference type="SUPFAM" id="SSF51120">
    <property type="entry name" value="beta-Roll"/>
    <property type="match status" value="6"/>
</dbReference>
<dbReference type="Gene3D" id="2.170.16.10">
    <property type="entry name" value="Hedgehog/Intein (Hint) domain"/>
    <property type="match status" value="1"/>
</dbReference>
<keyword evidence="3" id="KW-0964">Secreted</keyword>
<dbReference type="InterPro" id="IPR003995">
    <property type="entry name" value="RTX_toxin_determinant-A"/>
</dbReference>
<evidence type="ECO:0000256" key="6">
    <source>
        <dbReference type="ARBA" id="ARBA00023026"/>
    </source>
</evidence>
<dbReference type="SUPFAM" id="SSF51294">
    <property type="entry name" value="Hedgehog/intein (Hint) domain"/>
    <property type="match status" value="1"/>
</dbReference>
<proteinExistence type="predicted"/>
<dbReference type="PRINTS" id="PR01488">
    <property type="entry name" value="RTXTOXINA"/>
</dbReference>
<dbReference type="Gene3D" id="2.150.10.10">
    <property type="entry name" value="Serralysin-like metalloprotease, C-terminal"/>
    <property type="match status" value="5"/>
</dbReference>
<evidence type="ECO:0000256" key="2">
    <source>
        <dbReference type="ARBA" id="ARBA00004613"/>
    </source>
</evidence>
<dbReference type="Pfam" id="PF13403">
    <property type="entry name" value="Hint_2"/>
    <property type="match status" value="1"/>
</dbReference>
<name>A0A285CW28_9RHOB</name>
<dbReference type="GO" id="GO:0005509">
    <property type="term" value="F:calcium ion binding"/>
    <property type="evidence" value="ECO:0007669"/>
    <property type="project" value="InterPro"/>
</dbReference>
<dbReference type="PROSITE" id="PS00330">
    <property type="entry name" value="HEMOLYSIN_CALCIUM"/>
    <property type="match status" value="12"/>
</dbReference>
<accession>A0A285CW28</accession>
<dbReference type="RefSeq" id="WP_097030679.1">
    <property type="nucleotide sequence ID" value="NZ_OAOQ01000008.1"/>
</dbReference>
<keyword evidence="10" id="KW-1185">Reference proteome</keyword>
<keyword evidence="5" id="KW-0677">Repeat</keyword>
<sequence length="1263" mass="125311">MSTTFKVFYLGTLTDLDTSEGSQIAENKTALTGMTIGSIDDPLSNRVQTFSPGSTGYGGGTASAYDTNNYLSNDTFRINGGADQYFDSSVAYTATITYADGTTASLSGVGIIQDKSGKTYLVPQTTYDADQILLEAKAIQSITFGSYIPNTANDVGWALAADRDAGDGYITTDGIVQGTAGNDSIGAGYVDGGGDRIDGSDGDNDTVRGGLGNDTINSGLGNDSVIGGEGDDDVDLGAGDYTFGDASDWNTEGGNDLIRGGIGNDSILAGGGNDTVYGDAGNDTISGAWGTDWLYGGAGNDSFILTDGHQLDYIDGGTETDSIGFYTYLQTSGVTVSYTGSGAGTYSYNASDSGTFTGIEVIFGTDYADTVNAGADSAGAALYGNGGADSLTGGSGGDTLDGGAGNDTIRGGAGADQIWGGAGTDSLLGEGDADIFWIDQTSGSGDTIIGGETGKDFDTLSLADTTGQGVTVTFSGSEAGSYQFTSGAAGQFSQIEAFALGSGADVLNASAAVASVSVSAGDGNDTLIGGSGADLLAGDGGADSLTGGAGADTLDGGAGNDTLTGGAGNDSLSGGTGSDYFVIGSNDGVDTIIGGDDNYDTDIIGFGTTAGAPGVSVTFSGSERGSYSFVGGGAGSFSQIEAITGTDGADTIDASAAVAAVTLTGGAGDDVLTGGSGADHFNGNAGNDTVSGGAGNDTLNGDTGNDVLIGGAGDDWLLGGDGDNTLSGGDGNDYVNAYSGSNLVDGGAGNDTIVLGTGRDTIDGGSGADSISAGGNDDRIVLSDGFGADTLIGGETFETAGDTLDASAVTTGLVVTMSGAEAGTISDGTSTASFSEIENLTLGGGADLLDASASGTGVRVEGGSGADTLLGGAGADTLSGGLGDDSISGGAGGDNLAGDAGDDTLVGGGGDDVLAGGEGNDLLIGGAGNDTLDLGADSGSDTIVIGRGDGFDRVDNFDMTLDEVTGRTRDRLDVATLTDADGNRVSARDIRVADDGAGNAVLIFPSGESLLLTGIAPGDLTVTRIKTLVSMGIPCFVAGTRIDTPRGPVAVEDLAPGDLVIVRDGPPQPLLWVGARHVPHRAMQADSRLCPVQIRAGALGNGRAVQLSGQHCVLVPEAGGRLARARHLAQCGWDGARIMKGRRGCDYHHILLPRHALVRAEGIWLESFWPGPVGFWSLGDEGQRSLLATNPKLLPAVLGSVPVESVYSPRVRPLLPRRAVTQGACLIWQAATAAPGRIVSPCQTVSRKKRTISAEASGPVGSV</sequence>
<evidence type="ECO:0000259" key="8">
    <source>
        <dbReference type="Pfam" id="PF13403"/>
    </source>
</evidence>
<gene>
    <name evidence="9" type="ORF">SAMN05878503_10896</name>
</gene>
<evidence type="ECO:0000256" key="3">
    <source>
        <dbReference type="ARBA" id="ARBA00022525"/>
    </source>
</evidence>
<evidence type="ECO:0000313" key="9">
    <source>
        <dbReference type="EMBL" id="SNX71143.1"/>
    </source>
</evidence>
<dbReference type="Proteomes" id="UP000219467">
    <property type="component" value="Unassembled WGS sequence"/>
</dbReference>
<dbReference type="InterPro" id="IPR028992">
    <property type="entry name" value="Hedgehog/Intein_dom"/>
</dbReference>
<comment type="subcellular location">
    <subcellularLocation>
        <location evidence="1">Membrane</location>
    </subcellularLocation>
    <subcellularLocation>
        <location evidence="2">Secreted</location>
    </subcellularLocation>
</comment>
<dbReference type="InterPro" id="IPR011049">
    <property type="entry name" value="Serralysin-like_metalloprot_C"/>
</dbReference>
<dbReference type="InterPro" id="IPR050557">
    <property type="entry name" value="RTX_toxin/Mannuronan_C5-epim"/>
</dbReference>
<feature type="domain" description="Hedgehog/Intein (Hint)" evidence="8">
    <location>
        <begin position="1034"/>
        <end position="1171"/>
    </location>
</feature>
<dbReference type="InterPro" id="IPR018511">
    <property type="entry name" value="Hemolysin-typ_Ca-bd_CS"/>
</dbReference>
<evidence type="ECO:0000313" key="10">
    <source>
        <dbReference type="Proteomes" id="UP000219467"/>
    </source>
</evidence>